<evidence type="ECO:0000259" key="2">
    <source>
        <dbReference type="Pfam" id="PF06985"/>
    </source>
</evidence>
<evidence type="ECO:0000313" key="4">
    <source>
        <dbReference type="Proteomes" id="UP000800096"/>
    </source>
</evidence>
<dbReference type="PANTHER" id="PTHR24148:SF64">
    <property type="entry name" value="HETEROKARYON INCOMPATIBILITY DOMAIN-CONTAINING PROTEIN"/>
    <property type="match status" value="1"/>
</dbReference>
<organism evidence="3 4">
    <name type="scientific">Ampelomyces quisqualis</name>
    <name type="common">Powdery mildew agent</name>
    <dbReference type="NCBI Taxonomy" id="50730"/>
    <lineage>
        <taxon>Eukaryota</taxon>
        <taxon>Fungi</taxon>
        <taxon>Dikarya</taxon>
        <taxon>Ascomycota</taxon>
        <taxon>Pezizomycotina</taxon>
        <taxon>Dothideomycetes</taxon>
        <taxon>Pleosporomycetidae</taxon>
        <taxon>Pleosporales</taxon>
        <taxon>Pleosporineae</taxon>
        <taxon>Phaeosphaeriaceae</taxon>
        <taxon>Ampelomyces</taxon>
    </lineage>
</organism>
<dbReference type="InterPro" id="IPR010730">
    <property type="entry name" value="HET"/>
</dbReference>
<accession>A0A6A5QJZ9</accession>
<reference evidence="3" key="1">
    <citation type="journal article" date="2020" name="Stud. Mycol.">
        <title>101 Dothideomycetes genomes: a test case for predicting lifestyles and emergence of pathogens.</title>
        <authorList>
            <person name="Haridas S."/>
            <person name="Albert R."/>
            <person name="Binder M."/>
            <person name="Bloem J."/>
            <person name="Labutti K."/>
            <person name="Salamov A."/>
            <person name="Andreopoulos B."/>
            <person name="Baker S."/>
            <person name="Barry K."/>
            <person name="Bills G."/>
            <person name="Bluhm B."/>
            <person name="Cannon C."/>
            <person name="Castanera R."/>
            <person name="Culley D."/>
            <person name="Daum C."/>
            <person name="Ezra D."/>
            <person name="Gonzalez J."/>
            <person name="Henrissat B."/>
            <person name="Kuo A."/>
            <person name="Liang C."/>
            <person name="Lipzen A."/>
            <person name="Lutzoni F."/>
            <person name="Magnuson J."/>
            <person name="Mondo S."/>
            <person name="Nolan M."/>
            <person name="Ohm R."/>
            <person name="Pangilinan J."/>
            <person name="Park H.-J."/>
            <person name="Ramirez L."/>
            <person name="Alfaro M."/>
            <person name="Sun H."/>
            <person name="Tritt A."/>
            <person name="Yoshinaga Y."/>
            <person name="Zwiers L.-H."/>
            <person name="Turgeon B."/>
            <person name="Goodwin S."/>
            <person name="Spatafora J."/>
            <person name="Crous P."/>
            <person name="Grigoriev I."/>
        </authorList>
    </citation>
    <scope>NUCLEOTIDE SEQUENCE</scope>
    <source>
        <strain evidence="3">HMLAC05119</strain>
    </source>
</reference>
<proteinExistence type="predicted"/>
<evidence type="ECO:0000256" key="1">
    <source>
        <dbReference type="SAM" id="MobiDB-lite"/>
    </source>
</evidence>
<evidence type="ECO:0000313" key="3">
    <source>
        <dbReference type="EMBL" id="KAF1915925.1"/>
    </source>
</evidence>
<gene>
    <name evidence="3" type="ORF">BDU57DRAFT_447474</name>
</gene>
<dbReference type="EMBL" id="ML979135">
    <property type="protein sequence ID" value="KAF1915925.1"/>
    <property type="molecule type" value="Genomic_DNA"/>
</dbReference>
<dbReference type="InterPro" id="IPR052895">
    <property type="entry name" value="HetReg/Transcr_Mod"/>
</dbReference>
<dbReference type="PANTHER" id="PTHR24148">
    <property type="entry name" value="ANKYRIN REPEAT DOMAIN-CONTAINING PROTEIN 39 HOMOLOG-RELATED"/>
    <property type="match status" value="1"/>
</dbReference>
<protein>
    <submittedName>
        <fullName evidence="3">Heterokaryon incompatibility protein-domain-containing protein</fullName>
    </submittedName>
</protein>
<sequence length="775" mass="87589">MLNPAQCHVRPPKGPHTPDHTFEFGQPPVKLPPSPDSVASDARSVSPSNHNLPVNLQRKTWASPQKLSINKLRLKEPRGIPQSRIANGSRWASTLRKVGAVYNYTRIPSNQVRLLLLKPGNFEDDLCISLITVDDAQVGSEQYPYCALSYHWGEGTPDNIVFVQEDPASRTLRTVEDVVDANRPKKLTVKPNLAEALRHLRDESIIVSLWVDAICINQFDEEEKNEQVMKMALIYSKAYNVNIWLGSDDTETDSPVSYLAMSFIPKVIDPNIHAKLLGDEVYVKSWASLFELLRWSWFSRRWVIQELALARNATVHCGKHVCLWTEFQTAIAIFDRYFDTLKPKLIKYFATAHPDRWTRDDESMFRIKHLGAKLLVDMSATLFRSKKNGDRESTKGLETLVCSLSGFDTSDPRDTINALRNISRELNRPDSEAAKLVPAPDYGKDLFEVYRDFVEWVVTSSKTMDILCRFWALKERKTPLPTTPRLVVLPSWIQFVEDSAWGKGEDVFNGRQAGDSFVGLPDDHNYYASGQGGTYRTSVVQFSKKRTATPQGHHSGSASPMAVKHDMSILVRGVMMGKVSFRTDPFPDGIITKECLVRLGWSFDKNATTIPEVPDQLWQTLVADRGPDGKPTPSWYKSACQSILAHQSNNGHINIDKILHRSSMLGQPNIMQAYLQRVKGVTWNRSFVQAKSFQKQDQVEDQLQEQLVGFSPPKTEVGDMIVILFGCSVPVVLRPTYNAAEDMTEYHFIGEAYIYGKMDGEALDEGYGEQDFRLV</sequence>
<name>A0A6A5QJZ9_AMPQU</name>
<keyword evidence="4" id="KW-1185">Reference proteome</keyword>
<feature type="compositionally biased region" description="Polar residues" evidence="1">
    <location>
        <begin position="43"/>
        <end position="52"/>
    </location>
</feature>
<feature type="domain" description="Heterokaryon incompatibility" evidence="2">
    <location>
        <begin position="145"/>
        <end position="306"/>
    </location>
</feature>
<dbReference type="OrthoDB" id="3477286at2759"/>
<dbReference type="Pfam" id="PF26639">
    <property type="entry name" value="Het-6_barrel"/>
    <property type="match status" value="1"/>
</dbReference>
<dbReference type="Proteomes" id="UP000800096">
    <property type="component" value="Unassembled WGS sequence"/>
</dbReference>
<dbReference type="AlphaFoldDB" id="A0A6A5QJZ9"/>
<dbReference type="Pfam" id="PF06985">
    <property type="entry name" value="HET"/>
    <property type="match status" value="1"/>
</dbReference>
<feature type="region of interest" description="Disordered" evidence="1">
    <location>
        <begin position="1"/>
        <end position="52"/>
    </location>
</feature>